<gene>
    <name evidence="1" type="ORF">EHR08_17770</name>
</gene>
<dbReference type="RefSeq" id="WP_135743647.1">
    <property type="nucleotide sequence ID" value="NZ_RQHT01000010.1"/>
</dbReference>
<sequence length="142" mass="16010">MNRFLLLALFLVFGFPLLAGSDSKPVCLSLPDCETKADATTIHRKKISLLTFGLTEYAKDTPVEKLIPIYLKRVRSIILEANGDTGYKGEIVLKVSHKPEYKQSQMLKAEEDLKFLESNQSLLSKEQSSELTELKILFSESK</sequence>
<dbReference type="AlphaFoldDB" id="A0A6H3NNI3"/>
<dbReference type="Proteomes" id="UP000297649">
    <property type="component" value="Unassembled WGS sequence"/>
</dbReference>
<reference evidence="1" key="1">
    <citation type="journal article" date="2019" name="PLoS Negl. Trop. Dis.">
        <title>Revisiting the worldwide diversity of Leptospira species in the environment.</title>
        <authorList>
            <person name="Vincent A.T."/>
            <person name="Schiettekatte O."/>
            <person name="Bourhy P."/>
            <person name="Veyrier F.J."/>
            <person name="Picardeau M."/>
        </authorList>
    </citation>
    <scope>NUCLEOTIDE SEQUENCE [LARGE SCALE GENOMIC DNA]</scope>
    <source>
        <strain evidence="1">201601109</strain>
    </source>
</reference>
<organism evidence="1 2">
    <name type="scientific">Leptospira bandrabouensis</name>
    <dbReference type="NCBI Taxonomy" id="2484903"/>
    <lineage>
        <taxon>Bacteria</taxon>
        <taxon>Pseudomonadati</taxon>
        <taxon>Spirochaetota</taxon>
        <taxon>Spirochaetia</taxon>
        <taxon>Leptospirales</taxon>
        <taxon>Leptospiraceae</taxon>
        <taxon>Leptospira</taxon>
    </lineage>
</organism>
<accession>A0A6H3NNI3</accession>
<proteinExistence type="predicted"/>
<comment type="caution">
    <text evidence="1">The sequence shown here is derived from an EMBL/GenBank/DDBJ whole genome shotgun (WGS) entry which is preliminary data.</text>
</comment>
<protein>
    <submittedName>
        <fullName evidence="1">Uncharacterized protein</fullName>
    </submittedName>
</protein>
<name>A0A6H3NNI3_9LEPT</name>
<keyword evidence="2" id="KW-1185">Reference proteome</keyword>
<dbReference type="OrthoDB" id="331205at2"/>
<evidence type="ECO:0000313" key="2">
    <source>
        <dbReference type="Proteomes" id="UP000297649"/>
    </source>
</evidence>
<dbReference type="EMBL" id="RQHU01000024">
    <property type="protein sequence ID" value="TGN11361.1"/>
    <property type="molecule type" value="Genomic_DNA"/>
</dbReference>
<evidence type="ECO:0000313" key="1">
    <source>
        <dbReference type="EMBL" id="TGN11361.1"/>
    </source>
</evidence>